<dbReference type="PANTHER" id="PTHR48200:SF1">
    <property type="entry name" value="AMINOTRANSFERASE-LIKE PLANT MOBILE DOMAIN-CONTAINING PROTEIN"/>
    <property type="match status" value="1"/>
</dbReference>
<dbReference type="OrthoDB" id="984336at2759"/>
<reference evidence="2 3" key="1">
    <citation type="journal article" date="2019" name="Genome Biol. Evol.">
        <title>Insights into the evolution of the New World diploid cottons (Gossypium, subgenus Houzingenia) based on genome sequencing.</title>
        <authorList>
            <person name="Grover C.E."/>
            <person name="Arick M.A. 2nd"/>
            <person name="Thrash A."/>
            <person name="Conover J.L."/>
            <person name="Sanders W.S."/>
            <person name="Peterson D.G."/>
            <person name="Frelichowski J.E."/>
            <person name="Scheffler J.A."/>
            <person name="Scheffler B.E."/>
            <person name="Wendel J.F."/>
        </authorList>
    </citation>
    <scope>NUCLEOTIDE SEQUENCE [LARGE SCALE GENOMIC DNA]</scope>
    <source>
        <strain evidence="2">1</strain>
        <tissue evidence="2">Leaf</tissue>
    </source>
</reference>
<comment type="caution">
    <text evidence="2">The sequence shown here is derived from an EMBL/GenBank/DDBJ whole genome shotgun (WGS) entry which is preliminary data.</text>
</comment>
<sequence>FYPLSGSEKLVFREVFTSVQGSGPLPGYIRTYVFALVHIRFLNRKLIMGNGFLDKVEDNAAVRTWAEMIQRKKGDSLAEGYVSELWDFTHVSVAQNNFQELIEIWDQWNNEVSCFTFDKVDLVPTIEEYTGLLRCSKDLILAHPNARKRVDVFSLSIYGLIVFPKILGHVDEVVTDLFDQLDKRVTPVPVILAETFRSLNECRRAGEGRFIGCAQLILAWFHSHFWKVDKVSYRVFSESYSSLKEIEDIEWRAPWLLPDEILYQCRDFDWVPLLGIWGAVGYAPLLVLRQYRSRQFVPATQGLAECEFSYRGEGYKKKAREMANAWNQIRRMKRLAVGPMTTIEYSEWWVKRINDNIPGLSLESSQSIEEYL</sequence>
<dbReference type="EMBL" id="JABFAF010275900">
    <property type="protein sequence ID" value="MBA0879628.1"/>
    <property type="molecule type" value="Genomic_DNA"/>
</dbReference>
<organism evidence="2 3">
    <name type="scientific">Gossypium schwendimanii</name>
    <name type="common">Cotton</name>
    <dbReference type="NCBI Taxonomy" id="34291"/>
    <lineage>
        <taxon>Eukaryota</taxon>
        <taxon>Viridiplantae</taxon>
        <taxon>Streptophyta</taxon>
        <taxon>Embryophyta</taxon>
        <taxon>Tracheophyta</taxon>
        <taxon>Spermatophyta</taxon>
        <taxon>Magnoliopsida</taxon>
        <taxon>eudicotyledons</taxon>
        <taxon>Gunneridae</taxon>
        <taxon>Pentapetalae</taxon>
        <taxon>rosids</taxon>
        <taxon>malvids</taxon>
        <taxon>Malvales</taxon>
        <taxon>Malvaceae</taxon>
        <taxon>Malvoideae</taxon>
        <taxon>Gossypium</taxon>
    </lineage>
</organism>
<name>A0A7J9N8R9_GOSSC</name>
<evidence type="ECO:0000313" key="3">
    <source>
        <dbReference type="Proteomes" id="UP000593576"/>
    </source>
</evidence>
<evidence type="ECO:0000259" key="1">
    <source>
        <dbReference type="Pfam" id="PF24924"/>
    </source>
</evidence>
<dbReference type="Proteomes" id="UP000593576">
    <property type="component" value="Unassembled WGS sequence"/>
</dbReference>
<feature type="non-terminal residue" evidence="2">
    <location>
        <position position="372"/>
    </location>
</feature>
<dbReference type="AlphaFoldDB" id="A0A7J9N8R9"/>
<feature type="domain" description="DUF7745" evidence="1">
    <location>
        <begin position="149"/>
        <end position="353"/>
    </location>
</feature>
<gene>
    <name evidence="2" type="ORF">Goshw_012918</name>
</gene>
<evidence type="ECO:0000313" key="2">
    <source>
        <dbReference type="EMBL" id="MBA0879628.1"/>
    </source>
</evidence>
<dbReference type="InterPro" id="IPR056647">
    <property type="entry name" value="DUF7745"/>
</dbReference>
<dbReference type="PANTHER" id="PTHR48200">
    <property type="entry name" value="PROTEIN, PUTATIVE-RELATED"/>
    <property type="match status" value="1"/>
</dbReference>
<dbReference type="Pfam" id="PF24924">
    <property type="entry name" value="DUF7745"/>
    <property type="match status" value="1"/>
</dbReference>
<accession>A0A7J9N8R9</accession>
<keyword evidence="3" id="KW-1185">Reference proteome</keyword>
<proteinExistence type="predicted"/>
<protein>
    <recommendedName>
        <fullName evidence="1">DUF7745 domain-containing protein</fullName>
    </recommendedName>
</protein>